<dbReference type="EMBL" id="AMKT01000028">
    <property type="protein sequence ID" value="OXG25018.1"/>
    <property type="molecule type" value="Genomic_DNA"/>
</dbReference>
<gene>
    <name evidence="1" type="ORF">C361_02019</name>
</gene>
<dbReference type="OrthoDB" id="2576523at2759"/>
<accession>A0A854QI74</accession>
<name>A0A854QI74_CRYNE</name>
<proteinExistence type="predicted"/>
<protein>
    <submittedName>
        <fullName evidence="1">Uncharacterized protein</fullName>
    </submittedName>
</protein>
<dbReference type="Proteomes" id="UP000199727">
    <property type="component" value="Unassembled WGS sequence"/>
</dbReference>
<evidence type="ECO:0000313" key="1">
    <source>
        <dbReference type="EMBL" id="OXG25018.1"/>
    </source>
</evidence>
<reference evidence="1 2" key="1">
    <citation type="submission" date="2017-06" db="EMBL/GenBank/DDBJ databases">
        <title>Global population genomics of the pathogenic fungus Cryptococcus neoformans var. grubii.</title>
        <authorList>
            <person name="Cuomo C."/>
            <person name="Litvintseva A."/>
            <person name="Chen Y."/>
            <person name="Young S."/>
            <person name="Zeng Q."/>
            <person name="Chapman S."/>
            <person name="Gujja S."/>
            <person name="Saif S."/>
            <person name="Birren B."/>
        </authorList>
    </citation>
    <scope>NUCLEOTIDE SEQUENCE [LARGE SCALE GENOMIC DNA]</scope>
    <source>
        <strain evidence="1 2">Tu259-1</strain>
    </source>
</reference>
<organism evidence="1 2">
    <name type="scientific">Cryptococcus neoformans Tu259-1</name>
    <dbReference type="NCBI Taxonomy" id="1230072"/>
    <lineage>
        <taxon>Eukaryota</taxon>
        <taxon>Fungi</taxon>
        <taxon>Dikarya</taxon>
        <taxon>Basidiomycota</taxon>
        <taxon>Agaricomycotina</taxon>
        <taxon>Tremellomycetes</taxon>
        <taxon>Tremellales</taxon>
        <taxon>Cryptococcaceae</taxon>
        <taxon>Cryptococcus</taxon>
        <taxon>Cryptococcus neoformans species complex</taxon>
    </lineage>
</organism>
<comment type="caution">
    <text evidence="1">The sequence shown here is derived from an EMBL/GenBank/DDBJ whole genome shotgun (WGS) entry which is preliminary data.</text>
</comment>
<evidence type="ECO:0000313" key="2">
    <source>
        <dbReference type="Proteomes" id="UP000199727"/>
    </source>
</evidence>
<sequence>MDGNRLGLAPYRHYEGGDHERYPDAALHHQQHYYSSHPEAFIRRAHSLSSRERTQIFYDNPASAFLTADSCTHHGYTTLRPERAQMFYDNPEGGFLSAGAPAVSHPPMHTHSLPLLGAAFLRPHPLAPAQPLQDLGFGPSPLFGWGSVMPHGHSYGQPKYLRYQKPDHRRFCYSVGKAEVPYASLPGGPLWGYPAHMAEQLVRR</sequence>
<dbReference type="AlphaFoldDB" id="A0A854QI74"/>